<dbReference type="Proteomes" id="UP000004047">
    <property type="component" value="Unassembled WGS sequence"/>
</dbReference>
<proteinExistence type="predicted"/>
<evidence type="ECO:0000313" key="2">
    <source>
        <dbReference type="EMBL" id="CCI38949.1"/>
    </source>
</evidence>
<sequence length="53" mass="6122">MFVVGFINGQEWSLFAKMLVMYVEKVSNRSFLFIYVSLLCGMAFKTVLSCFIL</sequence>
<evidence type="ECO:0000256" key="1">
    <source>
        <dbReference type="SAM" id="Phobius"/>
    </source>
</evidence>
<feature type="transmembrane region" description="Helical" evidence="1">
    <location>
        <begin position="31"/>
        <end position="52"/>
    </location>
</feature>
<protein>
    <submittedName>
        <fullName evidence="2">Uncharacterized protein</fullName>
    </submittedName>
</protein>
<comment type="caution">
    <text evidence="2">The sequence shown here is derived from an EMBL/GenBank/DDBJ whole genome shotgun (WGS) entry which is preliminary data.</text>
</comment>
<gene>
    <name evidence="2" type="ORF">MICAK_750001</name>
</gene>
<dbReference type="HOGENOM" id="CLU_3063442_0_0_3"/>
<accession>I4IXC5</accession>
<keyword evidence="1" id="KW-1133">Transmembrane helix</keyword>
<keyword evidence="1" id="KW-0812">Transmembrane</keyword>
<evidence type="ECO:0000313" key="3">
    <source>
        <dbReference type="Proteomes" id="UP000004047"/>
    </source>
</evidence>
<dbReference type="EMBL" id="CAIQ01000524">
    <property type="protein sequence ID" value="CCI38949.1"/>
    <property type="molecule type" value="Genomic_DNA"/>
</dbReference>
<organism evidence="2 3">
    <name type="scientific">Microcystis aeruginosa PCC 9701</name>
    <dbReference type="NCBI Taxonomy" id="721123"/>
    <lineage>
        <taxon>Bacteria</taxon>
        <taxon>Bacillati</taxon>
        <taxon>Cyanobacteriota</taxon>
        <taxon>Cyanophyceae</taxon>
        <taxon>Oscillatoriophycideae</taxon>
        <taxon>Chroococcales</taxon>
        <taxon>Microcystaceae</taxon>
        <taxon>Microcystis</taxon>
    </lineage>
</organism>
<name>I4IXC5_MICAE</name>
<reference evidence="2 3" key="1">
    <citation type="submission" date="2012-04" db="EMBL/GenBank/DDBJ databases">
        <authorList>
            <person name="Genoscope - CEA"/>
        </authorList>
    </citation>
    <scope>NUCLEOTIDE SEQUENCE [LARGE SCALE GENOMIC DNA]</scope>
    <source>
        <strain evidence="2 3">9701</strain>
    </source>
</reference>
<dbReference type="AlphaFoldDB" id="I4IXC5"/>
<keyword evidence="1" id="KW-0472">Membrane</keyword>